<dbReference type="KEGG" id="taz:TREAZ_1125"/>
<reference evidence="4" key="1">
    <citation type="submission" date="2009-12" db="EMBL/GenBank/DDBJ databases">
        <title>Complete sequence of Treponema azotonutricium strain ZAS-9.</title>
        <authorList>
            <person name="Tetu S.G."/>
            <person name="Matson E."/>
            <person name="Ren Q."/>
            <person name="Seshadri R."/>
            <person name="Elbourne L."/>
            <person name="Hassan K.A."/>
            <person name="Durkin A."/>
            <person name="Radune D."/>
            <person name="Mohamoud Y."/>
            <person name="Shay R."/>
            <person name="Jin S."/>
            <person name="Zhang X."/>
            <person name="Lucey K."/>
            <person name="Ballor N.R."/>
            <person name="Ottesen E."/>
            <person name="Rosenthal R."/>
            <person name="Allen A."/>
            <person name="Leadbetter J.R."/>
            <person name="Paulsen I.T."/>
        </authorList>
    </citation>
    <scope>NUCLEOTIDE SEQUENCE [LARGE SCALE GENOMIC DNA]</scope>
    <source>
        <strain evidence="4">ATCC BAA-888 / DSM 13862 / ZAS-9</strain>
    </source>
</reference>
<feature type="domain" description="Glycosyltransferase 2-like" evidence="2">
    <location>
        <begin position="18"/>
        <end position="109"/>
    </location>
</feature>
<dbReference type="FunCoup" id="F5Y769">
    <property type="interactions" value="362"/>
</dbReference>
<dbReference type="Gene3D" id="3.90.550.10">
    <property type="entry name" value="Spore Coat Polysaccharide Biosynthesis Protein SpsA, Chain A"/>
    <property type="match status" value="1"/>
</dbReference>
<accession>F5Y769</accession>
<keyword evidence="1" id="KW-0472">Membrane</keyword>
<organism evidence="3 4">
    <name type="scientific">Leadbettera azotonutricia (strain ATCC BAA-888 / DSM 13862 / ZAS-9)</name>
    <name type="common">Treponema azotonutricium</name>
    <dbReference type="NCBI Taxonomy" id="545695"/>
    <lineage>
        <taxon>Bacteria</taxon>
        <taxon>Pseudomonadati</taxon>
        <taxon>Spirochaetota</taxon>
        <taxon>Spirochaetia</taxon>
        <taxon>Spirochaetales</taxon>
        <taxon>Breznakiellaceae</taxon>
        <taxon>Leadbettera</taxon>
    </lineage>
</organism>
<protein>
    <submittedName>
        <fullName evidence="3">Glycosyltransferase, group 2 family</fullName>
        <ecNumber evidence="3">2.4.-.-</ecNumber>
    </submittedName>
</protein>
<dbReference type="HOGENOM" id="CLU_033536_5_0_12"/>
<feature type="transmembrane region" description="Helical" evidence="1">
    <location>
        <begin position="272"/>
        <end position="302"/>
    </location>
</feature>
<evidence type="ECO:0000313" key="3">
    <source>
        <dbReference type="EMBL" id="AEF82709.1"/>
    </source>
</evidence>
<sequence>MINEASGMVQNKENGFLSVVLYMYNNEKGIRHFFNSLYGALDANFEHFEIICVNDGSEDKAMAFVEEFAKNVHDGKIITVLTMSGHQGIEAAMNAGVDLAIGDWIFEFDIIEEGFDGKLIMEVYRKAVSGYDIVTAAPKNIHSLSSKLFYRVYNFVGNENLSSESFILISRRALNRIKTINQFVPYRKVLYSRSGLPIVKMYYDNRSWEKSERPKNGSDLALESLILFTRAIQSISLIISVFFALFTTAFGIYILIIRFFHIFSPEGWATQMLFLSIGFFGVFILFFFVIKYLSVILNVVFVKQRYLVESVRKL</sequence>
<keyword evidence="3" id="KW-0328">Glycosyltransferase</keyword>
<dbReference type="AlphaFoldDB" id="F5Y769"/>
<dbReference type="RefSeq" id="WP_015710865.1">
    <property type="nucleotide sequence ID" value="NC_015577.1"/>
</dbReference>
<evidence type="ECO:0000256" key="1">
    <source>
        <dbReference type="SAM" id="Phobius"/>
    </source>
</evidence>
<evidence type="ECO:0000259" key="2">
    <source>
        <dbReference type="Pfam" id="PF00535"/>
    </source>
</evidence>
<dbReference type="InterPro" id="IPR029044">
    <property type="entry name" value="Nucleotide-diphossugar_trans"/>
</dbReference>
<dbReference type="STRING" id="545695.TREAZ_1125"/>
<dbReference type="SUPFAM" id="SSF53448">
    <property type="entry name" value="Nucleotide-diphospho-sugar transferases"/>
    <property type="match status" value="1"/>
</dbReference>
<gene>
    <name evidence="3" type="ordered locus">TREAZ_1125</name>
</gene>
<dbReference type="eggNOG" id="COG1215">
    <property type="taxonomic scope" value="Bacteria"/>
</dbReference>
<feature type="transmembrane region" description="Helical" evidence="1">
    <location>
        <begin position="235"/>
        <end position="260"/>
    </location>
</feature>
<dbReference type="InParanoid" id="F5Y769"/>
<dbReference type="Proteomes" id="UP000009222">
    <property type="component" value="Chromosome"/>
</dbReference>
<name>F5Y769_LEAAZ</name>
<reference evidence="3 4" key="2">
    <citation type="journal article" date="2011" name="ISME J.">
        <title>RNA-seq reveals cooperative metabolic interactions between two termite-gut spirochete species in co-culture.</title>
        <authorList>
            <person name="Rosenthal A.Z."/>
            <person name="Matson E.G."/>
            <person name="Eldar A."/>
            <person name="Leadbetter J.R."/>
        </authorList>
    </citation>
    <scope>NUCLEOTIDE SEQUENCE [LARGE SCALE GENOMIC DNA]</scope>
    <source>
        <strain evidence="4">ATCC BAA-888 / DSM 13862 / ZAS-9</strain>
    </source>
</reference>
<dbReference type="GO" id="GO:0005886">
    <property type="term" value="C:plasma membrane"/>
    <property type="evidence" value="ECO:0007669"/>
    <property type="project" value="TreeGrafter"/>
</dbReference>
<keyword evidence="1" id="KW-0812">Transmembrane</keyword>
<dbReference type="GO" id="GO:0016757">
    <property type="term" value="F:glycosyltransferase activity"/>
    <property type="evidence" value="ECO:0007669"/>
    <property type="project" value="UniProtKB-KW"/>
</dbReference>
<keyword evidence="1" id="KW-1133">Transmembrane helix</keyword>
<keyword evidence="3" id="KW-0808">Transferase</keyword>
<evidence type="ECO:0000313" key="4">
    <source>
        <dbReference type="Proteomes" id="UP000009222"/>
    </source>
</evidence>
<dbReference type="PANTHER" id="PTHR48090:SF8">
    <property type="entry name" value="GLYCOSYLTRANSFERASE CSBB-RELATED"/>
    <property type="match status" value="1"/>
</dbReference>
<dbReference type="EC" id="2.4.-.-" evidence="3"/>
<proteinExistence type="predicted"/>
<dbReference type="Pfam" id="PF00535">
    <property type="entry name" value="Glycos_transf_2"/>
    <property type="match status" value="1"/>
</dbReference>
<dbReference type="EMBL" id="CP001841">
    <property type="protein sequence ID" value="AEF82709.1"/>
    <property type="molecule type" value="Genomic_DNA"/>
</dbReference>
<dbReference type="InterPro" id="IPR050256">
    <property type="entry name" value="Glycosyltransferase_2"/>
</dbReference>
<dbReference type="OrthoDB" id="9807778at2"/>
<dbReference type="PANTHER" id="PTHR48090">
    <property type="entry name" value="UNDECAPRENYL-PHOSPHATE 4-DEOXY-4-FORMAMIDO-L-ARABINOSE TRANSFERASE-RELATED"/>
    <property type="match status" value="1"/>
</dbReference>
<keyword evidence="4" id="KW-1185">Reference proteome</keyword>
<dbReference type="InterPro" id="IPR001173">
    <property type="entry name" value="Glyco_trans_2-like"/>
</dbReference>